<proteinExistence type="predicted"/>
<protein>
    <submittedName>
        <fullName evidence="1">Uncharacterized protein</fullName>
    </submittedName>
</protein>
<sequence length="74" mass="8665">MKKAHTLPLSITCHYCCVVNIYPFRRLDVKVPQKRSGVNRKIRVKSEFSAIKMKNFHLSGKWSRLCCQRAISRT</sequence>
<evidence type="ECO:0000313" key="1">
    <source>
        <dbReference type="EMBL" id="ROU13355.1"/>
    </source>
</evidence>
<dbReference type="AlphaFoldDB" id="A0A3N2S109"/>
<organism evidence="1 2">
    <name type="scientific">Kluyvera ascorbata</name>
    <dbReference type="NCBI Taxonomy" id="51288"/>
    <lineage>
        <taxon>Bacteria</taxon>
        <taxon>Pseudomonadati</taxon>
        <taxon>Pseudomonadota</taxon>
        <taxon>Gammaproteobacteria</taxon>
        <taxon>Enterobacterales</taxon>
        <taxon>Enterobacteriaceae</taxon>
        <taxon>Kluyvera</taxon>
    </lineage>
</organism>
<evidence type="ECO:0000313" key="2">
    <source>
        <dbReference type="Proteomes" id="UP000268051"/>
    </source>
</evidence>
<comment type="caution">
    <text evidence="1">The sequence shown here is derived from an EMBL/GenBank/DDBJ whole genome shotgun (WGS) entry which is preliminary data.</text>
</comment>
<reference evidence="1 2" key="1">
    <citation type="submission" date="2018-10" db="EMBL/GenBank/DDBJ databases">
        <title>Horizontal transference of carbapenem resistance between Klebsiella pneumoniae and Kluyvera ascorbata during abdominal infection: a case report.</title>
        <authorList>
            <person name="Raro O.H.F."/>
            <person name="Lima-Morales D."/>
            <person name="Barth A.L."/>
            <person name="Paim T.G.S."/>
            <person name="Mott M.P."/>
            <person name="Riche C.V.W."/>
            <person name="Teixeira U.F."/>
            <person name="Waechter F."/>
            <person name="Dias C.A.G."/>
        </authorList>
    </citation>
    <scope>NUCLEOTIDE SEQUENCE [LARGE SCALE GENOMIC DNA]</scope>
    <source>
        <strain evidence="1 2">OT2</strain>
    </source>
</reference>
<name>A0A3N2S109_9ENTR</name>
<dbReference type="EMBL" id="RHFN01000013">
    <property type="protein sequence ID" value="ROU13355.1"/>
    <property type="molecule type" value="Genomic_DNA"/>
</dbReference>
<gene>
    <name evidence="1" type="ORF">EB837_13945</name>
</gene>
<dbReference type="Proteomes" id="UP000268051">
    <property type="component" value="Unassembled WGS sequence"/>
</dbReference>
<accession>A0A3N2S109</accession>